<name>A0ABU0ACG7_9BACI</name>
<dbReference type="RefSeq" id="WP_307472105.1">
    <property type="nucleotide sequence ID" value="NZ_JAUSUB010000002.1"/>
</dbReference>
<dbReference type="InterPro" id="IPR029052">
    <property type="entry name" value="Metallo-depent_PP-like"/>
</dbReference>
<dbReference type="Gene3D" id="3.60.21.10">
    <property type="match status" value="1"/>
</dbReference>
<dbReference type="PIRSF" id="PIRSF033091">
    <property type="entry name" value="Pesterase_YhaO"/>
    <property type="match status" value="1"/>
</dbReference>
<keyword evidence="4" id="KW-1185">Reference proteome</keyword>
<dbReference type="PANTHER" id="PTHR30337:SF7">
    <property type="entry name" value="PHOSPHOESTERASE"/>
    <property type="match status" value="1"/>
</dbReference>
<dbReference type="CDD" id="cd00840">
    <property type="entry name" value="MPP_Mre11_N"/>
    <property type="match status" value="1"/>
</dbReference>
<gene>
    <name evidence="3" type="ORF">J2S17_000816</name>
</gene>
<feature type="domain" description="Calcineurin-like phosphoesterase" evidence="2">
    <location>
        <begin position="5"/>
        <end position="200"/>
    </location>
</feature>
<evidence type="ECO:0000313" key="4">
    <source>
        <dbReference type="Proteomes" id="UP001238088"/>
    </source>
</evidence>
<comment type="caution">
    <text evidence="3">The sequence shown here is derived from an EMBL/GenBank/DDBJ whole genome shotgun (WGS) entry which is preliminary data.</text>
</comment>
<evidence type="ECO:0000256" key="1">
    <source>
        <dbReference type="ARBA" id="ARBA00022801"/>
    </source>
</evidence>
<dbReference type="Proteomes" id="UP001238088">
    <property type="component" value="Unassembled WGS sequence"/>
</dbReference>
<dbReference type="InterPro" id="IPR014576">
    <property type="entry name" value="Pesterase_YhaO"/>
</dbReference>
<dbReference type="EMBL" id="JAUSUB010000002">
    <property type="protein sequence ID" value="MDQ0268947.1"/>
    <property type="molecule type" value="Genomic_DNA"/>
</dbReference>
<dbReference type="InterPro" id="IPR004843">
    <property type="entry name" value="Calcineurin-like_PHP"/>
</dbReference>
<keyword evidence="3" id="KW-0269">Exonuclease</keyword>
<keyword evidence="1" id="KW-0378">Hydrolase</keyword>
<sequence>MKNITFIHAADLHLDSPMIGLKHLPQSIFRKLQESTFESFSRIVKTAMIKKVDFVILAGDLFDAADRSIKAQTRFRKEMERLADADIQVFTVHGNHDHMGGEWAHLSLPDNVHIFSNEPEMLSFMKEDVKVHLYGFSYPTRHVHQRKIDHYKKVDGGDYHIGILHGNLEGSTDHGNYAPFSLSDLTSKGFDYWALGHIHKQVILNQSPPIIYPGNIQGRNRKETGKKGCFFVELSDAGQSFEFIETEAVMWTEATLDCSSIDSFQGIMTECLKLLEAVRYEGKGTLLILNIESVSLSPVEKKGLDNGDLLELLQEQEKDEESFVWVSDLRYSDKVKWNRAQLKKESEFYQEFFKQTDQRENYHQSLSQLYAHPIAYKYVENLTEKEIEKIVDDAETMLLNLLMKSEVKS</sequence>
<organism evidence="3 4">
    <name type="scientific">Cytobacillus purgationiresistens</name>
    <dbReference type="NCBI Taxonomy" id="863449"/>
    <lineage>
        <taxon>Bacteria</taxon>
        <taxon>Bacillati</taxon>
        <taxon>Bacillota</taxon>
        <taxon>Bacilli</taxon>
        <taxon>Bacillales</taxon>
        <taxon>Bacillaceae</taxon>
        <taxon>Cytobacillus</taxon>
    </lineage>
</organism>
<keyword evidence="3" id="KW-0540">Nuclease</keyword>
<proteinExistence type="predicted"/>
<dbReference type="GO" id="GO:0004527">
    <property type="term" value="F:exonuclease activity"/>
    <property type="evidence" value="ECO:0007669"/>
    <property type="project" value="UniProtKB-KW"/>
</dbReference>
<evidence type="ECO:0000313" key="3">
    <source>
        <dbReference type="EMBL" id="MDQ0268947.1"/>
    </source>
</evidence>
<dbReference type="SUPFAM" id="SSF56300">
    <property type="entry name" value="Metallo-dependent phosphatases"/>
    <property type="match status" value="1"/>
</dbReference>
<dbReference type="InterPro" id="IPR050535">
    <property type="entry name" value="DNA_Repair-Maintenance_Comp"/>
</dbReference>
<dbReference type="InterPro" id="IPR041796">
    <property type="entry name" value="Mre11_N"/>
</dbReference>
<dbReference type="Pfam" id="PF00149">
    <property type="entry name" value="Metallophos"/>
    <property type="match status" value="1"/>
</dbReference>
<reference evidence="3 4" key="1">
    <citation type="submission" date="2023-07" db="EMBL/GenBank/DDBJ databases">
        <title>Genomic Encyclopedia of Type Strains, Phase IV (KMG-IV): sequencing the most valuable type-strain genomes for metagenomic binning, comparative biology and taxonomic classification.</title>
        <authorList>
            <person name="Goeker M."/>
        </authorList>
    </citation>
    <scope>NUCLEOTIDE SEQUENCE [LARGE SCALE GENOMIC DNA]</scope>
    <source>
        <strain evidence="3 4">DSM 23494</strain>
    </source>
</reference>
<accession>A0ABU0ACG7</accession>
<protein>
    <submittedName>
        <fullName evidence="3">DNA repair exonuclease SbcCD nuclease subunit</fullName>
    </submittedName>
</protein>
<evidence type="ECO:0000259" key="2">
    <source>
        <dbReference type="Pfam" id="PF00149"/>
    </source>
</evidence>
<dbReference type="PANTHER" id="PTHR30337">
    <property type="entry name" value="COMPONENT OF ATP-DEPENDENT DSDNA EXONUCLEASE"/>
    <property type="match status" value="1"/>
</dbReference>